<evidence type="ECO:0000313" key="2">
    <source>
        <dbReference type="Proteomes" id="UP000792457"/>
    </source>
</evidence>
<reference evidence="1" key="1">
    <citation type="submission" date="2013-04" db="EMBL/GenBank/DDBJ databases">
        <authorList>
            <person name="Qu J."/>
            <person name="Murali S.C."/>
            <person name="Bandaranaike D."/>
            <person name="Bellair M."/>
            <person name="Blankenburg K."/>
            <person name="Chao H."/>
            <person name="Dinh H."/>
            <person name="Doddapaneni H."/>
            <person name="Downs B."/>
            <person name="Dugan-Rocha S."/>
            <person name="Elkadiri S."/>
            <person name="Gnanaolivu R.D."/>
            <person name="Hernandez B."/>
            <person name="Javaid M."/>
            <person name="Jayaseelan J.C."/>
            <person name="Lee S."/>
            <person name="Li M."/>
            <person name="Ming W."/>
            <person name="Munidasa M."/>
            <person name="Muniz J."/>
            <person name="Nguyen L."/>
            <person name="Ongeri F."/>
            <person name="Osuji N."/>
            <person name="Pu L.-L."/>
            <person name="Puazo M."/>
            <person name="Qu C."/>
            <person name="Quiroz J."/>
            <person name="Raj R."/>
            <person name="Weissenberger G."/>
            <person name="Xin Y."/>
            <person name="Zou X."/>
            <person name="Han Y."/>
            <person name="Richards S."/>
            <person name="Worley K."/>
            <person name="Muzny D."/>
            <person name="Gibbs R."/>
        </authorList>
    </citation>
    <scope>NUCLEOTIDE SEQUENCE</scope>
    <source>
        <strain evidence="1">Sampled in the wild</strain>
    </source>
</reference>
<dbReference type="AlphaFoldDB" id="A0A8K0P7D6"/>
<protein>
    <recommendedName>
        <fullName evidence="3">AAA+ ATPase domain-containing protein</fullName>
    </recommendedName>
</protein>
<evidence type="ECO:0008006" key="3">
    <source>
        <dbReference type="Google" id="ProtNLM"/>
    </source>
</evidence>
<dbReference type="CDD" id="cd02019">
    <property type="entry name" value="NK"/>
    <property type="match status" value="1"/>
</dbReference>
<comment type="caution">
    <text evidence="1">The sequence shown here is derived from an EMBL/GenBank/DDBJ whole genome shotgun (WGS) entry which is preliminary data.</text>
</comment>
<keyword evidence="2" id="KW-1185">Reference proteome</keyword>
<name>A0A8K0P7D6_LADFU</name>
<sequence length="153" mass="17416">MTLAWKHPFTCICAGPSGCGKTTFVTKFLENLEHMIDHDIGEIVWCCSPGSEPNINSSRVQFQCEIPSIEDSSGSPAIYVIDDLMIDGGQVYPENSRELERVYKESTKEPFGYLVLDLGQDTDDRFHFRTKIFPEDETTTVFMHVNDEKIEEQ</sequence>
<dbReference type="OrthoDB" id="7191848at2759"/>
<dbReference type="InterPro" id="IPR027417">
    <property type="entry name" value="P-loop_NTPase"/>
</dbReference>
<dbReference type="SUPFAM" id="SSF52540">
    <property type="entry name" value="P-loop containing nucleoside triphosphate hydrolases"/>
    <property type="match status" value="1"/>
</dbReference>
<evidence type="ECO:0000313" key="1">
    <source>
        <dbReference type="EMBL" id="KAG8238775.1"/>
    </source>
</evidence>
<dbReference type="EMBL" id="KZ309433">
    <property type="protein sequence ID" value="KAG8238775.1"/>
    <property type="molecule type" value="Genomic_DNA"/>
</dbReference>
<reference evidence="1" key="2">
    <citation type="submission" date="2017-10" db="EMBL/GenBank/DDBJ databases">
        <title>Ladona fulva Genome sequencing and assembly.</title>
        <authorList>
            <person name="Murali S."/>
            <person name="Richards S."/>
            <person name="Bandaranaike D."/>
            <person name="Bellair M."/>
            <person name="Blankenburg K."/>
            <person name="Chao H."/>
            <person name="Dinh H."/>
            <person name="Doddapaneni H."/>
            <person name="Dugan-Rocha S."/>
            <person name="Elkadiri S."/>
            <person name="Gnanaolivu R."/>
            <person name="Hernandez B."/>
            <person name="Skinner E."/>
            <person name="Javaid M."/>
            <person name="Lee S."/>
            <person name="Li M."/>
            <person name="Ming W."/>
            <person name="Munidasa M."/>
            <person name="Muniz J."/>
            <person name="Nguyen L."/>
            <person name="Hughes D."/>
            <person name="Osuji N."/>
            <person name="Pu L.-L."/>
            <person name="Puazo M."/>
            <person name="Qu C."/>
            <person name="Quiroz J."/>
            <person name="Raj R."/>
            <person name="Weissenberger G."/>
            <person name="Xin Y."/>
            <person name="Zou X."/>
            <person name="Han Y."/>
            <person name="Worley K."/>
            <person name="Muzny D."/>
            <person name="Gibbs R."/>
        </authorList>
    </citation>
    <scope>NUCLEOTIDE SEQUENCE</scope>
    <source>
        <strain evidence="1">Sampled in the wild</strain>
    </source>
</reference>
<accession>A0A8K0P7D6</accession>
<organism evidence="1 2">
    <name type="scientific">Ladona fulva</name>
    <name type="common">Scarce chaser dragonfly</name>
    <name type="synonym">Libellula fulva</name>
    <dbReference type="NCBI Taxonomy" id="123851"/>
    <lineage>
        <taxon>Eukaryota</taxon>
        <taxon>Metazoa</taxon>
        <taxon>Ecdysozoa</taxon>
        <taxon>Arthropoda</taxon>
        <taxon>Hexapoda</taxon>
        <taxon>Insecta</taxon>
        <taxon>Pterygota</taxon>
        <taxon>Palaeoptera</taxon>
        <taxon>Odonata</taxon>
        <taxon>Epiprocta</taxon>
        <taxon>Anisoptera</taxon>
        <taxon>Libelluloidea</taxon>
        <taxon>Libellulidae</taxon>
        <taxon>Ladona</taxon>
    </lineage>
</organism>
<gene>
    <name evidence="1" type="ORF">J437_LFUL016614</name>
</gene>
<proteinExistence type="predicted"/>
<dbReference type="Proteomes" id="UP000792457">
    <property type="component" value="Unassembled WGS sequence"/>
</dbReference>
<dbReference type="Gene3D" id="3.40.50.300">
    <property type="entry name" value="P-loop containing nucleotide triphosphate hydrolases"/>
    <property type="match status" value="1"/>
</dbReference>